<dbReference type="EMBL" id="SPRC01000008">
    <property type="protein sequence ID" value="TIB81322.1"/>
    <property type="molecule type" value="Genomic_DNA"/>
</dbReference>
<evidence type="ECO:0000313" key="11">
    <source>
        <dbReference type="EMBL" id="TIB81322.1"/>
    </source>
</evidence>
<dbReference type="InterPro" id="IPR005200">
    <property type="entry name" value="Endo-beta-glucanase"/>
</dbReference>
<reference evidence="15 16" key="1">
    <citation type="submission" date="2019-03" db="EMBL/GenBank/DDBJ databases">
        <title>Sequencing 25 genomes of Wallemia mellicola.</title>
        <authorList>
            <person name="Gostincar C."/>
        </authorList>
    </citation>
    <scope>NUCLEOTIDE SEQUENCE [LARGE SCALE GENOMIC DNA]</scope>
    <source>
        <strain evidence="12 16">EXF-1262</strain>
        <strain evidence="11 17">EXF-6152</strain>
        <strain evidence="14 18">EXF-757</strain>
        <strain evidence="13 15">EXF-8738</strain>
    </source>
</reference>
<comment type="similarity">
    <text evidence="2">Belongs to the glycosyl hydrolase 81 family.</text>
</comment>
<evidence type="ECO:0000256" key="8">
    <source>
        <dbReference type="ARBA" id="ARBA00023326"/>
    </source>
</evidence>
<keyword evidence="7" id="KW-0961">Cell wall biogenesis/degradation</keyword>
<dbReference type="Gene3D" id="2.70.98.30">
    <property type="entry name" value="Golgi alpha-mannosidase II, domain 4"/>
    <property type="match status" value="1"/>
</dbReference>
<organism evidence="13 15">
    <name type="scientific">Wallemia mellicola</name>
    <dbReference type="NCBI Taxonomy" id="1708541"/>
    <lineage>
        <taxon>Eukaryota</taxon>
        <taxon>Fungi</taxon>
        <taxon>Dikarya</taxon>
        <taxon>Basidiomycota</taxon>
        <taxon>Wallemiomycotina</taxon>
        <taxon>Wallemiomycetes</taxon>
        <taxon>Wallemiales</taxon>
        <taxon>Wallemiaceae</taxon>
        <taxon>Wallemia</taxon>
    </lineage>
</organism>
<evidence type="ECO:0000313" key="17">
    <source>
        <dbReference type="Proteomes" id="UP000310685"/>
    </source>
</evidence>
<feature type="domain" description="Glycosyl hydrolase family 81 C-terminal" evidence="10">
    <location>
        <begin position="236"/>
        <end position="581"/>
    </location>
</feature>
<evidence type="ECO:0000256" key="6">
    <source>
        <dbReference type="ARBA" id="ARBA00023295"/>
    </source>
</evidence>
<dbReference type="EMBL" id="SPRX01000021">
    <property type="protein sequence ID" value="TIC65678.1"/>
    <property type="molecule type" value="Genomic_DNA"/>
</dbReference>
<evidence type="ECO:0000259" key="9">
    <source>
        <dbReference type="Pfam" id="PF03639"/>
    </source>
</evidence>
<dbReference type="PROSITE" id="PS52008">
    <property type="entry name" value="GH81"/>
    <property type="match status" value="1"/>
</dbReference>
<proteinExistence type="inferred from homology"/>
<dbReference type="GO" id="GO:0042973">
    <property type="term" value="F:glucan endo-1,3-beta-D-glucosidase activity"/>
    <property type="evidence" value="ECO:0007669"/>
    <property type="project" value="UniProtKB-EC"/>
</dbReference>
<evidence type="ECO:0000259" key="10">
    <source>
        <dbReference type="Pfam" id="PF17652"/>
    </source>
</evidence>
<dbReference type="GO" id="GO:0052861">
    <property type="term" value="F:endo-1,3(4)-beta-glucanase activity"/>
    <property type="evidence" value="ECO:0007669"/>
    <property type="project" value="InterPro"/>
</dbReference>
<dbReference type="PANTHER" id="PTHR31983:SF0">
    <property type="entry name" value="GLUCAN ENDO-1,3-BETA-D-GLUCOSIDASE 2"/>
    <property type="match status" value="1"/>
</dbReference>
<dbReference type="GO" id="GO:0000272">
    <property type="term" value="P:polysaccharide catabolic process"/>
    <property type="evidence" value="ECO:0007669"/>
    <property type="project" value="UniProtKB-KW"/>
</dbReference>
<dbReference type="Proteomes" id="UP000307169">
    <property type="component" value="Unassembled WGS sequence"/>
</dbReference>
<accession>A0A4T0PZU5</accession>
<evidence type="ECO:0000313" key="16">
    <source>
        <dbReference type="Proteomes" id="UP000307169"/>
    </source>
</evidence>
<dbReference type="OMA" id="YIQMIHA"/>
<evidence type="ECO:0000313" key="13">
    <source>
        <dbReference type="EMBL" id="TIC33429.1"/>
    </source>
</evidence>
<name>A0A4T0PZU5_9BASI</name>
<dbReference type="Pfam" id="PF03639">
    <property type="entry name" value="Glyco_hydro_81"/>
    <property type="match status" value="1"/>
</dbReference>
<evidence type="ECO:0000256" key="1">
    <source>
        <dbReference type="ARBA" id="ARBA00000382"/>
    </source>
</evidence>
<evidence type="ECO:0000256" key="5">
    <source>
        <dbReference type="ARBA" id="ARBA00023277"/>
    </source>
</evidence>
<keyword evidence="8" id="KW-0624">Polysaccharide degradation</keyword>
<feature type="domain" description="Glycosyl hydrolase family 81 N-terminal" evidence="9">
    <location>
        <begin position="4"/>
        <end position="209"/>
    </location>
</feature>
<comment type="catalytic activity">
    <reaction evidence="1">
        <text>Hydrolysis of (1-&gt;3)-beta-D-glucosidic linkages in (1-&gt;3)-beta-D-glucans.</text>
        <dbReference type="EC" id="3.2.1.39"/>
    </reaction>
</comment>
<dbReference type="EMBL" id="SPRH01000051">
    <property type="protein sequence ID" value="TIB97169.1"/>
    <property type="molecule type" value="Genomic_DNA"/>
</dbReference>
<dbReference type="EMBL" id="SPRO01000005">
    <property type="protein sequence ID" value="TIC33429.1"/>
    <property type="molecule type" value="Genomic_DNA"/>
</dbReference>
<gene>
    <name evidence="14" type="ORF">E3Q01_01996</name>
    <name evidence="13" type="ORF">E3Q10_00864</name>
    <name evidence="12" type="ORF">E3Q17_03517</name>
    <name evidence="11" type="ORF">E3Q22_01076</name>
</gene>
<evidence type="ECO:0000256" key="2">
    <source>
        <dbReference type="ARBA" id="ARBA00010730"/>
    </source>
</evidence>
<dbReference type="Pfam" id="PF17652">
    <property type="entry name" value="Glyco_hydro81C"/>
    <property type="match status" value="1"/>
</dbReference>
<evidence type="ECO:0000313" key="12">
    <source>
        <dbReference type="EMBL" id="TIB97169.1"/>
    </source>
</evidence>
<dbReference type="Proteomes" id="UP000310708">
    <property type="component" value="Unassembled WGS sequence"/>
</dbReference>
<dbReference type="EC" id="3.2.1.39" evidence="3"/>
<dbReference type="Proteomes" id="UP000310685">
    <property type="component" value="Unassembled WGS sequence"/>
</dbReference>
<evidence type="ECO:0000256" key="3">
    <source>
        <dbReference type="ARBA" id="ARBA00012780"/>
    </source>
</evidence>
<evidence type="ECO:0000313" key="14">
    <source>
        <dbReference type="EMBL" id="TIC65678.1"/>
    </source>
</evidence>
<keyword evidence="4 13" id="KW-0378">Hydrolase</keyword>
<comment type="caution">
    <text evidence="13">The sequence shown here is derived from an EMBL/GenBank/DDBJ whole genome shotgun (WGS) entry which is preliminary data.</text>
</comment>
<dbReference type="AlphaFoldDB" id="A0A4T0PZU5"/>
<evidence type="ECO:0000256" key="7">
    <source>
        <dbReference type="ARBA" id="ARBA00023316"/>
    </source>
</evidence>
<evidence type="ECO:0000313" key="15">
    <source>
        <dbReference type="Proteomes" id="UP000305647"/>
    </source>
</evidence>
<dbReference type="InterPro" id="IPR040451">
    <property type="entry name" value="GH81_N"/>
</dbReference>
<dbReference type="Proteomes" id="UP000305647">
    <property type="component" value="Unassembled WGS sequence"/>
</dbReference>
<evidence type="ECO:0000256" key="4">
    <source>
        <dbReference type="ARBA" id="ARBA00022801"/>
    </source>
</evidence>
<sequence length="590" mass="66388">MPFIGSIALSSDKNLDEVILSDKSSFFVNIILKSNSSESSSIRIPVSRGSAFITGVYNQTKPVIRSQIAFEDITKDLIVHCNDGSKWVLYAWPPIQWVKTDMHTLNPVNVDNTWSGVIQIAKLPSDSNLDQSKMLYDRFCGSWSEGLTLDTDFRNDGLGCYTFRHKQYNAAKPTLFHLLPHQLNSVIADDGIKHEKLSLYTPSNGSTTVLSSITGEYLFAYPLPQLSLLPGATNLDSNEKEWLRAQINQELSKDWLTDIAKEASIYFSGKLVGRIANTLLIANYTLEDFQLTKIATKLLTECLDLILGDQRPHPLIYDTTIGGVISSAAHVTNDPIADFGSSFYNDIHFHAAYPVYAGAVLLSLDALSHDLKEKILDMINSVNSTETTQRFCAYRAFDWYVGHSWARGYLPSADGKDEESTTEAAHFYYSAALFSDYVGASKQSYTSRLQLSLMQESTKCYRLLDDSNEVMPFHWRGNRVGMCFENKRDHGTWFSPNIECIHGIHMLPLSPLTSFIRSPEFISQEFESHLRSIFPTNTGWDAIILTNWAFSDNQRAVKYAKEWIETAPDSSFDPGLSRSWAWLLAVSNIK</sequence>
<evidence type="ECO:0000313" key="18">
    <source>
        <dbReference type="Proteomes" id="UP000310708"/>
    </source>
</evidence>
<keyword evidence="5" id="KW-0119">Carbohydrate metabolism</keyword>
<dbReference type="InterPro" id="IPR040720">
    <property type="entry name" value="GH81_C"/>
</dbReference>
<keyword evidence="6" id="KW-0326">Glycosidase</keyword>
<dbReference type="PANTHER" id="PTHR31983">
    <property type="entry name" value="ENDO-1,3(4)-BETA-GLUCANASE 1"/>
    <property type="match status" value="1"/>
</dbReference>
<protein>
    <recommendedName>
        <fullName evidence="3">glucan endo-1,3-beta-D-glucosidase</fullName>
        <ecNumber evidence="3">3.2.1.39</ecNumber>
    </recommendedName>
</protein>
<dbReference type="GO" id="GO:0071555">
    <property type="term" value="P:cell wall organization"/>
    <property type="evidence" value="ECO:0007669"/>
    <property type="project" value="UniProtKB-KW"/>
</dbReference>